<evidence type="ECO:0000313" key="1">
    <source>
        <dbReference type="EMBL" id="JAD46261.1"/>
    </source>
</evidence>
<reference evidence="1" key="2">
    <citation type="journal article" date="2015" name="Data Brief">
        <title>Shoot transcriptome of the giant reed, Arundo donax.</title>
        <authorList>
            <person name="Barrero R.A."/>
            <person name="Guerrero F.D."/>
            <person name="Moolhuijzen P."/>
            <person name="Goolsby J.A."/>
            <person name="Tidwell J."/>
            <person name="Bellgard S.E."/>
            <person name="Bellgard M.I."/>
        </authorList>
    </citation>
    <scope>NUCLEOTIDE SEQUENCE</scope>
    <source>
        <tissue evidence="1">Shoot tissue taken approximately 20 cm above the soil surface</tissue>
    </source>
</reference>
<name>A0A0A9A570_ARUDO</name>
<sequence length="30" mass="3299">MCCDASYMYSSLQILCFDDTAEATSRSSQA</sequence>
<protein>
    <submittedName>
        <fullName evidence="1">Uncharacterized protein</fullName>
    </submittedName>
</protein>
<reference evidence="1" key="1">
    <citation type="submission" date="2014-09" db="EMBL/GenBank/DDBJ databases">
        <authorList>
            <person name="Magalhaes I.L.F."/>
            <person name="Oliveira U."/>
            <person name="Santos F.R."/>
            <person name="Vidigal T.H.D.A."/>
            <person name="Brescovit A.D."/>
            <person name="Santos A.J."/>
        </authorList>
    </citation>
    <scope>NUCLEOTIDE SEQUENCE</scope>
    <source>
        <tissue evidence="1">Shoot tissue taken approximately 20 cm above the soil surface</tissue>
    </source>
</reference>
<dbReference type="AlphaFoldDB" id="A0A0A9A570"/>
<accession>A0A0A9A570</accession>
<dbReference type="EMBL" id="GBRH01251634">
    <property type="protein sequence ID" value="JAD46261.1"/>
    <property type="molecule type" value="Transcribed_RNA"/>
</dbReference>
<organism evidence="1">
    <name type="scientific">Arundo donax</name>
    <name type="common">Giant reed</name>
    <name type="synonym">Donax arundinaceus</name>
    <dbReference type="NCBI Taxonomy" id="35708"/>
    <lineage>
        <taxon>Eukaryota</taxon>
        <taxon>Viridiplantae</taxon>
        <taxon>Streptophyta</taxon>
        <taxon>Embryophyta</taxon>
        <taxon>Tracheophyta</taxon>
        <taxon>Spermatophyta</taxon>
        <taxon>Magnoliopsida</taxon>
        <taxon>Liliopsida</taxon>
        <taxon>Poales</taxon>
        <taxon>Poaceae</taxon>
        <taxon>PACMAD clade</taxon>
        <taxon>Arundinoideae</taxon>
        <taxon>Arundineae</taxon>
        <taxon>Arundo</taxon>
    </lineage>
</organism>
<proteinExistence type="predicted"/>